<proteinExistence type="inferred from homology"/>
<keyword evidence="4" id="KW-1185">Reference proteome</keyword>
<organism evidence="3 4">
    <name type="scientific">Roseovarius rhodophyticola</name>
    <dbReference type="NCBI Taxonomy" id="3080827"/>
    <lineage>
        <taxon>Bacteria</taxon>
        <taxon>Pseudomonadati</taxon>
        <taxon>Pseudomonadota</taxon>
        <taxon>Alphaproteobacteria</taxon>
        <taxon>Rhodobacterales</taxon>
        <taxon>Roseobacteraceae</taxon>
        <taxon>Roseovarius</taxon>
    </lineage>
</organism>
<dbReference type="RefSeq" id="WP_317057755.1">
    <property type="nucleotide sequence ID" value="NZ_CP146606.1"/>
</dbReference>
<feature type="signal peptide" evidence="2">
    <location>
        <begin position="1"/>
        <end position="22"/>
    </location>
</feature>
<dbReference type="InterPro" id="IPR005618">
    <property type="entry name" value="OMPW"/>
</dbReference>
<dbReference type="Proteomes" id="UP001281305">
    <property type="component" value="Chromosome"/>
</dbReference>
<name>A0ABZ2TIR8_9RHOB</name>
<dbReference type="SUPFAM" id="SSF56925">
    <property type="entry name" value="OMPA-like"/>
    <property type="match status" value="1"/>
</dbReference>
<evidence type="ECO:0000313" key="3">
    <source>
        <dbReference type="EMBL" id="WYK17683.1"/>
    </source>
</evidence>
<dbReference type="EMBL" id="CP146606">
    <property type="protein sequence ID" value="WYK17683.1"/>
    <property type="molecule type" value="Genomic_DNA"/>
</dbReference>
<keyword evidence="2" id="KW-0732">Signal</keyword>
<dbReference type="Gene3D" id="2.40.160.20">
    <property type="match status" value="1"/>
</dbReference>
<feature type="chain" id="PRO_5046292637" evidence="2">
    <location>
        <begin position="23"/>
        <end position="204"/>
    </location>
</feature>
<dbReference type="Pfam" id="PF03922">
    <property type="entry name" value="OmpW"/>
    <property type="match status" value="1"/>
</dbReference>
<sequence>MKHLAALTLATALCGTAAPVLAQSQGDFTLGFGLGYISPDSSDSATAAGAIDVDGDLSFTLTGEYFVSDKIGIELLVSSPFRHDINLVGTGEVAEISHLPPTLSVQYHFTNQSNFTPFVGVGVNYTLFFNEDGVGALAGTDVDLDNSFGIALHAGLDVDVSERSAIRADIRWIDIDTDVSIGGADVGTVHIDPLIFGLSYVWTF</sequence>
<dbReference type="PANTHER" id="PTHR36920">
    <property type="match status" value="1"/>
</dbReference>
<evidence type="ECO:0000256" key="2">
    <source>
        <dbReference type="SAM" id="SignalP"/>
    </source>
</evidence>
<evidence type="ECO:0000256" key="1">
    <source>
        <dbReference type="ARBA" id="ARBA00009330"/>
    </source>
</evidence>
<reference evidence="3 4" key="1">
    <citation type="submission" date="2024-02" db="EMBL/GenBank/DDBJ databases">
        <title>Roseovarius strain W115 nov., isolated from a marine algae.</title>
        <authorList>
            <person name="Lee M.W."/>
            <person name="Lee J.K."/>
            <person name="Kim J.M."/>
            <person name="Choi D.G."/>
            <person name="Baek J.H."/>
            <person name="Bayburt H."/>
            <person name="Jung J.J."/>
            <person name="Han D.M."/>
            <person name="Jeon C.O."/>
        </authorList>
    </citation>
    <scope>NUCLEOTIDE SEQUENCE [LARGE SCALE GENOMIC DNA]</scope>
    <source>
        <strain evidence="3 4">W115</strain>
    </source>
</reference>
<evidence type="ECO:0000313" key="4">
    <source>
        <dbReference type="Proteomes" id="UP001281305"/>
    </source>
</evidence>
<comment type="similarity">
    <text evidence="1">Belongs to the OmpW/AlkL family.</text>
</comment>
<dbReference type="InterPro" id="IPR011250">
    <property type="entry name" value="OMP/PagP_B-barrel"/>
</dbReference>
<accession>A0ABZ2TIR8</accession>
<dbReference type="PANTHER" id="PTHR36920:SF1">
    <property type="entry name" value="OUTER MEMBRANE PROTEIN W"/>
    <property type="match status" value="1"/>
</dbReference>
<gene>
    <name evidence="3" type="ORF">RZS32_014945</name>
</gene>
<protein>
    <submittedName>
        <fullName evidence="3">OmpW family outer membrane protein</fullName>
    </submittedName>
</protein>